<keyword evidence="2" id="KW-1185">Reference proteome</keyword>
<reference evidence="1 2" key="1">
    <citation type="submission" date="2007-01" db="EMBL/GenBank/DDBJ databases">
        <authorList>
            <person name="Haygood M."/>
            <person name="Podell S."/>
            <person name="Anderson C."/>
            <person name="Hopkinson B."/>
            <person name="Roe K."/>
            <person name="Barbeau K."/>
            <person name="Gaasterland T."/>
            <person name="Ferriera S."/>
            <person name="Johnson J."/>
            <person name="Kravitz S."/>
            <person name="Beeson K."/>
            <person name="Sutton G."/>
            <person name="Rogers Y.-H."/>
            <person name="Friedman R."/>
            <person name="Frazier M."/>
            <person name="Venter J.C."/>
        </authorList>
    </citation>
    <scope>NUCLEOTIDE SEQUENCE [LARGE SCALE GENOMIC DNA]</scope>
    <source>
        <strain evidence="1 2">ATCC 23134</strain>
    </source>
</reference>
<organism evidence="1 2">
    <name type="scientific">Microscilla marina ATCC 23134</name>
    <dbReference type="NCBI Taxonomy" id="313606"/>
    <lineage>
        <taxon>Bacteria</taxon>
        <taxon>Pseudomonadati</taxon>
        <taxon>Bacteroidota</taxon>
        <taxon>Cytophagia</taxon>
        <taxon>Cytophagales</taxon>
        <taxon>Microscillaceae</taxon>
        <taxon>Microscilla</taxon>
    </lineage>
</organism>
<protein>
    <submittedName>
        <fullName evidence="1">Uncharacterized protein</fullName>
    </submittedName>
</protein>
<name>A1ZRG9_MICM2</name>
<accession>A1ZRG9</accession>
<dbReference type="Proteomes" id="UP000004095">
    <property type="component" value="Unassembled WGS sequence"/>
</dbReference>
<proteinExistence type="predicted"/>
<dbReference type="EMBL" id="AAWS01000027">
    <property type="protein sequence ID" value="EAY27060.1"/>
    <property type="molecule type" value="Genomic_DNA"/>
</dbReference>
<sequence length="67" mass="7407">MLTLAAASCNKKQATVEKPNAHNKSNRNVAPALEAVVMVPGPINAAEIIDQKRIFRIFDLMAFNFYC</sequence>
<comment type="caution">
    <text evidence="1">The sequence shown here is derived from an EMBL/GenBank/DDBJ whole genome shotgun (WGS) entry which is preliminary data.</text>
</comment>
<evidence type="ECO:0000313" key="2">
    <source>
        <dbReference type="Proteomes" id="UP000004095"/>
    </source>
</evidence>
<dbReference type="AlphaFoldDB" id="A1ZRG9"/>
<evidence type="ECO:0000313" key="1">
    <source>
        <dbReference type="EMBL" id="EAY27060.1"/>
    </source>
</evidence>
<gene>
    <name evidence="1" type="ORF">M23134_04748</name>
</gene>